<keyword evidence="4" id="KW-0411">Iron-sulfur</keyword>
<accession>A0A6J6U3M5</accession>
<dbReference type="EMBL" id="CAFBMV010000007">
    <property type="protein sequence ID" value="CAB4927835.1"/>
    <property type="molecule type" value="Genomic_DNA"/>
</dbReference>
<evidence type="ECO:0000313" key="9">
    <source>
        <dbReference type="EMBL" id="CAB4872283.1"/>
    </source>
</evidence>
<dbReference type="Gene3D" id="3.40.5.90">
    <property type="entry name" value="CDGSH iron-sulfur domain, mitoNEET-type"/>
    <property type="match status" value="1"/>
</dbReference>
<evidence type="ECO:0000256" key="2">
    <source>
        <dbReference type="ARBA" id="ARBA00022723"/>
    </source>
</evidence>
<protein>
    <submittedName>
        <fullName evidence="8">Unannotated protein</fullName>
    </submittedName>
</protein>
<dbReference type="EMBL" id="CAEZUA010000056">
    <property type="protein sequence ID" value="CAB4591639.1"/>
    <property type="molecule type" value="Genomic_DNA"/>
</dbReference>
<dbReference type="AlphaFoldDB" id="A0A6J6U3M5"/>
<evidence type="ECO:0000313" key="8">
    <source>
        <dbReference type="EMBL" id="CAB4753624.1"/>
    </source>
</evidence>
<keyword evidence="1" id="KW-0001">2Fe-2S</keyword>
<dbReference type="GO" id="GO:0005737">
    <property type="term" value="C:cytoplasm"/>
    <property type="evidence" value="ECO:0007669"/>
    <property type="project" value="UniProtKB-ARBA"/>
</dbReference>
<evidence type="ECO:0000256" key="3">
    <source>
        <dbReference type="ARBA" id="ARBA00023004"/>
    </source>
</evidence>
<dbReference type="InterPro" id="IPR018967">
    <property type="entry name" value="FeS-contain_CDGSH-typ"/>
</dbReference>
<dbReference type="EMBL" id="CAEZWS010000014">
    <property type="protein sequence ID" value="CAB4660497.1"/>
    <property type="molecule type" value="Genomic_DNA"/>
</dbReference>
<evidence type="ECO:0000313" key="10">
    <source>
        <dbReference type="EMBL" id="CAB4927835.1"/>
    </source>
</evidence>
<gene>
    <name evidence="6" type="ORF">UFOPK1773_00868</name>
    <name evidence="7" type="ORF">UFOPK2288_00415</name>
    <name evidence="8" type="ORF">UFOPK2822_00978</name>
    <name evidence="9" type="ORF">UFOPK3346_01102</name>
    <name evidence="10" type="ORF">UFOPK3670_01087</name>
    <name evidence="11" type="ORF">UFOPK4308_01133</name>
</gene>
<keyword evidence="2" id="KW-0479">Metal-binding</keyword>
<evidence type="ECO:0000313" key="6">
    <source>
        <dbReference type="EMBL" id="CAB4591639.1"/>
    </source>
</evidence>
<dbReference type="EMBL" id="CAFBLE010000009">
    <property type="protein sequence ID" value="CAB4872283.1"/>
    <property type="molecule type" value="Genomic_DNA"/>
</dbReference>
<dbReference type="SMART" id="SM00704">
    <property type="entry name" value="ZnF_CDGSH"/>
    <property type="match status" value="1"/>
</dbReference>
<sequence length="67" mass="7172">MANPTIYINPVSGSIKILGAVDFVDAEGNILETKENVKFCGCSLSKDKPWCDGSHKAITGQNRSTNS</sequence>
<dbReference type="EMBL" id="CAEZZC010000012">
    <property type="protein sequence ID" value="CAB4753624.1"/>
    <property type="molecule type" value="Genomic_DNA"/>
</dbReference>
<proteinExistence type="predicted"/>
<dbReference type="Pfam" id="PF09360">
    <property type="entry name" value="zf-CDGSH"/>
    <property type="match status" value="1"/>
</dbReference>
<keyword evidence="3" id="KW-0408">Iron</keyword>
<evidence type="ECO:0000256" key="4">
    <source>
        <dbReference type="ARBA" id="ARBA00023014"/>
    </source>
</evidence>
<feature type="domain" description="Iron-binding zinc finger CDGSH type" evidence="5">
    <location>
        <begin position="16"/>
        <end position="61"/>
    </location>
</feature>
<evidence type="ECO:0000313" key="11">
    <source>
        <dbReference type="EMBL" id="CAB5061658.1"/>
    </source>
</evidence>
<evidence type="ECO:0000313" key="7">
    <source>
        <dbReference type="EMBL" id="CAB4660497.1"/>
    </source>
</evidence>
<dbReference type="EMBL" id="CAFBQL010000007">
    <property type="protein sequence ID" value="CAB5061658.1"/>
    <property type="molecule type" value="Genomic_DNA"/>
</dbReference>
<name>A0A6J6U3M5_9ZZZZ</name>
<evidence type="ECO:0000259" key="5">
    <source>
        <dbReference type="SMART" id="SM00704"/>
    </source>
</evidence>
<dbReference type="GO" id="GO:0051537">
    <property type="term" value="F:2 iron, 2 sulfur cluster binding"/>
    <property type="evidence" value="ECO:0007669"/>
    <property type="project" value="UniProtKB-KW"/>
</dbReference>
<dbReference type="InterPro" id="IPR042216">
    <property type="entry name" value="MitoNEET_CISD"/>
</dbReference>
<evidence type="ECO:0000256" key="1">
    <source>
        <dbReference type="ARBA" id="ARBA00022714"/>
    </source>
</evidence>
<organism evidence="8">
    <name type="scientific">freshwater metagenome</name>
    <dbReference type="NCBI Taxonomy" id="449393"/>
    <lineage>
        <taxon>unclassified sequences</taxon>
        <taxon>metagenomes</taxon>
        <taxon>ecological metagenomes</taxon>
    </lineage>
</organism>
<reference evidence="8" key="1">
    <citation type="submission" date="2020-05" db="EMBL/GenBank/DDBJ databases">
        <authorList>
            <person name="Chiriac C."/>
            <person name="Salcher M."/>
            <person name="Ghai R."/>
            <person name="Kavagutti S V."/>
        </authorList>
    </citation>
    <scope>NUCLEOTIDE SEQUENCE</scope>
</reference>
<dbReference type="GO" id="GO:0046872">
    <property type="term" value="F:metal ion binding"/>
    <property type="evidence" value="ECO:0007669"/>
    <property type="project" value="UniProtKB-KW"/>
</dbReference>